<keyword evidence="2" id="KW-0732">Signal</keyword>
<name>A0A2S5VS77_9MICO</name>
<dbReference type="EMBL" id="PSXY01000019">
    <property type="protein sequence ID" value="PPF66558.1"/>
    <property type="molecule type" value="Genomic_DNA"/>
</dbReference>
<evidence type="ECO:0000313" key="3">
    <source>
        <dbReference type="EMBL" id="PPF66558.1"/>
    </source>
</evidence>
<dbReference type="Proteomes" id="UP000239241">
    <property type="component" value="Unassembled WGS sequence"/>
</dbReference>
<feature type="signal peptide" evidence="2">
    <location>
        <begin position="1"/>
        <end position="40"/>
    </location>
</feature>
<comment type="caution">
    <text evidence="3">The sequence shown here is derived from an EMBL/GenBank/DDBJ whole genome shotgun (WGS) entry which is preliminary data.</text>
</comment>
<sequence length="106" mass="10403">MTRPTPAASRGRSFRRAAAGACLSASLVILPLAMAPAAHAETVPVDSAPVAVEAPVEAPVATPTPEAEAPAPVDEAAPTPAPTEVPEEGAPAPVVDAPVESTPAPT</sequence>
<evidence type="ECO:0000256" key="1">
    <source>
        <dbReference type="SAM" id="MobiDB-lite"/>
    </source>
</evidence>
<organism evidence="3 4">
    <name type="scientific">Clavibacter michiganensis</name>
    <dbReference type="NCBI Taxonomy" id="28447"/>
    <lineage>
        <taxon>Bacteria</taxon>
        <taxon>Bacillati</taxon>
        <taxon>Actinomycetota</taxon>
        <taxon>Actinomycetes</taxon>
        <taxon>Micrococcales</taxon>
        <taxon>Microbacteriaceae</taxon>
        <taxon>Clavibacter</taxon>
    </lineage>
</organism>
<feature type="chain" id="PRO_5015628834" evidence="2">
    <location>
        <begin position="41"/>
        <end position="106"/>
    </location>
</feature>
<protein>
    <submittedName>
        <fullName evidence="3">Sortase</fullName>
    </submittedName>
</protein>
<evidence type="ECO:0000313" key="4">
    <source>
        <dbReference type="Proteomes" id="UP000239241"/>
    </source>
</evidence>
<dbReference type="AlphaFoldDB" id="A0A2S5VS77"/>
<feature type="region of interest" description="Disordered" evidence="1">
    <location>
        <begin position="56"/>
        <end position="106"/>
    </location>
</feature>
<evidence type="ECO:0000256" key="2">
    <source>
        <dbReference type="SAM" id="SignalP"/>
    </source>
</evidence>
<gene>
    <name evidence="3" type="ORF">C5E16_11435</name>
</gene>
<reference evidence="3 4" key="1">
    <citation type="submission" date="2018-02" db="EMBL/GenBank/DDBJ databases">
        <title>Bacteriophage NCPPB3778 and a type I-E CRISPR drive the evolution of the US Biological Select Agent, Rathayibacter toxicus.</title>
        <authorList>
            <person name="Davis E.W.II."/>
            <person name="Tabima J.F."/>
            <person name="Weisberg A.J."/>
            <person name="Lopes L.D."/>
            <person name="Wiseman M.S."/>
            <person name="Wiseman M.S."/>
            <person name="Pupko T."/>
            <person name="Belcher M.S."/>
            <person name="Sechler A.J."/>
            <person name="Tancos M.A."/>
            <person name="Schroeder B.K."/>
            <person name="Murray T.D."/>
            <person name="Luster D.G."/>
            <person name="Schneider W.L."/>
            <person name="Rogers E."/>
            <person name="Andreote F.D."/>
            <person name="Grunwald N.J."/>
            <person name="Putnam M.L."/>
            <person name="Chang J.H."/>
        </authorList>
    </citation>
    <scope>NUCLEOTIDE SEQUENCE [LARGE SCALE GENOMIC DNA]</scope>
    <source>
        <strain evidence="3 4">AY1B3</strain>
    </source>
</reference>
<feature type="non-terminal residue" evidence="3">
    <location>
        <position position="106"/>
    </location>
</feature>
<feature type="compositionally biased region" description="Low complexity" evidence="1">
    <location>
        <begin position="56"/>
        <end position="100"/>
    </location>
</feature>
<accession>A0A2S5VS77</accession>
<proteinExistence type="predicted"/>